<dbReference type="Gene3D" id="1.10.4040.10">
    <property type="entry name" value="Penicillinase repressor domain"/>
    <property type="match status" value="1"/>
</dbReference>
<evidence type="ECO:0000313" key="5">
    <source>
        <dbReference type="EMBL" id="MFC6037085.1"/>
    </source>
</evidence>
<evidence type="ECO:0000256" key="1">
    <source>
        <dbReference type="ARBA" id="ARBA00011046"/>
    </source>
</evidence>
<dbReference type="Proteomes" id="UP001596116">
    <property type="component" value="Unassembled WGS sequence"/>
</dbReference>
<dbReference type="Pfam" id="PF03965">
    <property type="entry name" value="Penicillinase_R"/>
    <property type="match status" value="1"/>
</dbReference>
<dbReference type="InterPro" id="IPR036390">
    <property type="entry name" value="WH_DNA-bd_sf"/>
</dbReference>
<dbReference type="InterPro" id="IPR036388">
    <property type="entry name" value="WH-like_DNA-bd_sf"/>
</dbReference>
<keyword evidence="3" id="KW-0238">DNA-binding</keyword>
<dbReference type="PIRSF" id="PIRSF019455">
    <property type="entry name" value="CopR_AtkY"/>
    <property type="match status" value="1"/>
</dbReference>
<name>A0ABW1KYC1_9PROT</name>
<protein>
    <submittedName>
        <fullName evidence="5">BlaI/MecI/CopY family transcriptional regulator</fullName>
    </submittedName>
</protein>
<accession>A0ABW1KYC1</accession>
<comment type="caution">
    <text evidence="5">The sequence shown here is derived from an EMBL/GenBank/DDBJ whole genome shotgun (WGS) entry which is preliminary data.</text>
</comment>
<keyword evidence="2" id="KW-0805">Transcription regulation</keyword>
<organism evidence="5 6">
    <name type="scientific">Hyphococcus aureus</name>
    <dbReference type="NCBI Taxonomy" id="2666033"/>
    <lineage>
        <taxon>Bacteria</taxon>
        <taxon>Pseudomonadati</taxon>
        <taxon>Pseudomonadota</taxon>
        <taxon>Alphaproteobacteria</taxon>
        <taxon>Parvularculales</taxon>
        <taxon>Parvularculaceae</taxon>
        <taxon>Hyphococcus</taxon>
    </lineage>
</organism>
<comment type="similarity">
    <text evidence="1">Belongs to the BlaI transcriptional regulatory family.</text>
</comment>
<keyword evidence="4" id="KW-0804">Transcription</keyword>
<dbReference type="InterPro" id="IPR005650">
    <property type="entry name" value="BlaI_family"/>
</dbReference>
<dbReference type="SUPFAM" id="SSF46785">
    <property type="entry name" value="Winged helix' DNA-binding domain"/>
    <property type="match status" value="1"/>
</dbReference>
<proteinExistence type="inferred from homology"/>
<sequence>MTKQITRAEFQIMDVLWAESPLAATTVAERLADETSWSLKTVKTLLSRLVEKGALEHTPDGRRYLYSPKVSRDAHARRATQRLADQLFGGRAAPLVAHLAESKGLTREDLSDLETLIEELKRDSD</sequence>
<keyword evidence="6" id="KW-1185">Reference proteome</keyword>
<dbReference type="Gene3D" id="1.10.10.10">
    <property type="entry name" value="Winged helix-like DNA-binding domain superfamily/Winged helix DNA-binding domain"/>
    <property type="match status" value="1"/>
</dbReference>
<gene>
    <name evidence="5" type="ORF">ACFMB1_16135</name>
</gene>
<evidence type="ECO:0000313" key="6">
    <source>
        <dbReference type="Proteomes" id="UP001596116"/>
    </source>
</evidence>
<evidence type="ECO:0000256" key="4">
    <source>
        <dbReference type="ARBA" id="ARBA00023163"/>
    </source>
</evidence>
<evidence type="ECO:0000256" key="2">
    <source>
        <dbReference type="ARBA" id="ARBA00023015"/>
    </source>
</evidence>
<reference evidence="5 6" key="1">
    <citation type="submission" date="2024-09" db="EMBL/GenBank/DDBJ databases">
        <authorList>
            <person name="Zhang Z.-H."/>
        </authorList>
    </citation>
    <scope>NUCLEOTIDE SEQUENCE [LARGE SCALE GENOMIC DNA]</scope>
    <source>
        <strain evidence="5 6">HHTR114</strain>
    </source>
</reference>
<dbReference type="EMBL" id="JBHPON010000002">
    <property type="protein sequence ID" value="MFC6037085.1"/>
    <property type="molecule type" value="Genomic_DNA"/>
</dbReference>
<dbReference type="RefSeq" id="WP_379881670.1">
    <property type="nucleotide sequence ID" value="NZ_JBHPON010000002.1"/>
</dbReference>
<evidence type="ECO:0000256" key="3">
    <source>
        <dbReference type="ARBA" id="ARBA00023125"/>
    </source>
</evidence>